<reference evidence="2 3" key="1">
    <citation type="journal article" date="2022" name="Nat. Genet.">
        <title>Improved pea reference genome and pan-genome highlight genomic features and evolutionary characteristics.</title>
        <authorList>
            <person name="Yang T."/>
            <person name="Liu R."/>
            <person name="Luo Y."/>
            <person name="Hu S."/>
            <person name="Wang D."/>
            <person name="Wang C."/>
            <person name="Pandey M.K."/>
            <person name="Ge S."/>
            <person name="Xu Q."/>
            <person name="Li N."/>
            <person name="Li G."/>
            <person name="Huang Y."/>
            <person name="Saxena R.K."/>
            <person name="Ji Y."/>
            <person name="Li M."/>
            <person name="Yan X."/>
            <person name="He Y."/>
            <person name="Liu Y."/>
            <person name="Wang X."/>
            <person name="Xiang C."/>
            <person name="Varshney R.K."/>
            <person name="Ding H."/>
            <person name="Gao S."/>
            <person name="Zong X."/>
        </authorList>
    </citation>
    <scope>NUCLEOTIDE SEQUENCE [LARGE SCALE GENOMIC DNA]</scope>
    <source>
        <strain evidence="2 3">cv. Zhongwan 6</strain>
    </source>
</reference>
<dbReference type="Gramene" id="Psat03G0115500-T1">
    <property type="protein sequence ID" value="KAI5425241.1"/>
    <property type="gene ID" value="KIW84_031155"/>
</dbReference>
<comment type="caution">
    <text evidence="2">The sequence shown here is derived from an EMBL/GenBank/DDBJ whole genome shotgun (WGS) entry which is preliminary data.</text>
</comment>
<sequence>MFQNVDKCGCGVYYPTVTIMIEIIHRDPTCLCILHDTGLPDAFLSLVGYELLPSLKGLTCIPNRLRAFCLNAKGLEAVRESSSLWFLVGIFTRKKYVLAMNEGFVPLVMWRNFYVTCLHGEALVLILSLKSSIRLHPLMIKMVQEFMENLMRAMVSF</sequence>
<dbReference type="Proteomes" id="UP001058974">
    <property type="component" value="Chromosome 3"/>
</dbReference>
<name>A0A9D5AZY3_PEA</name>
<proteinExistence type="predicted"/>
<keyword evidence="3" id="KW-1185">Reference proteome</keyword>
<evidence type="ECO:0000313" key="2">
    <source>
        <dbReference type="EMBL" id="KAI5425241.1"/>
    </source>
</evidence>
<organism evidence="2 3">
    <name type="scientific">Pisum sativum</name>
    <name type="common">Garden pea</name>
    <name type="synonym">Lathyrus oleraceus</name>
    <dbReference type="NCBI Taxonomy" id="3888"/>
    <lineage>
        <taxon>Eukaryota</taxon>
        <taxon>Viridiplantae</taxon>
        <taxon>Streptophyta</taxon>
        <taxon>Embryophyta</taxon>
        <taxon>Tracheophyta</taxon>
        <taxon>Spermatophyta</taxon>
        <taxon>Magnoliopsida</taxon>
        <taxon>eudicotyledons</taxon>
        <taxon>Gunneridae</taxon>
        <taxon>Pentapetalae</taxon>
        <taxon>rosids</taxon>
        <taxon>fabids</taxon>
        <taxon>Fabales</taxon>
        <taxon>Fabaceae</taxon>
        <taxon>Papilionoideae</taxon>
        <taxon>50 kb inversion clade</taxon>
        <taxon>NPAAA clade</taxon>
        <taxon>Hologalegina</taxon>
        <taxon>IRL clade</taxon>
        <taxon>Fabeae</taxon>
        <taxon>Lathyrus</taxon>
    </lineage>
</organism>
<accession>A0A9D5AZY3</accession>
<feature type="domain" description="DUF913" evidence="1">
    <location>
        <begin position="2"/>
        <end position="102"/>
    </location>
</feature>
<evidence type="ECO:0000313" key="3">
    <source>
        <dbReference type="Proteomes" id="UP001058974"/>
    </source>
</evidence>
<dbReference type="AlphaFoldDB" id="A0A9D5AZY3"/>
<gene>
    <name evidence="2" type="ORF">KIW84_031155</name>
</gene>
<dbReference type="Pfam" id="PF06025">
    <property type="entry name" value="DUF913"/>
    <property type="match status" value="1"/>
</dbReference>
<protein>
    <recommendedName>
        <fullName evidence="1">DUF913 domain-containing protein</fullName>
    </recommendedName>
</protein>
<evidence type="ECO:0000259" key="1">
    <source>
        <dbReference type="Pfam" id="PF06025"/>
    </source>
</evidence>
<dbReference type="EMBL" id="JAMSHJ010000003">
    <property type="protein sequence ID" value="KAI5425241.1"/>
    <property type="molecule type" value="Genomic_DNA"/>
</dbReference>
<dbReference type="InterPro" id="IPR010314">
    <property type="entry name" value="E3_Ub_ligase_DUF913"/>
</dbReference>